<dbReference type="EMBL" id="CAHP01000023">
    <property type="protein sequence ID" value="CCG41976.1"/>
    <property type="molecule type" value="Genomic_DNA"/>
</dbReference>
<dbReference type="OrthoDB" id="7355539at2"/>
<accession>H8FUD8</accession>
<gene>
    <name evidence="1" type="ORF">PHAMO_30132</name>
</gene>
<proteinExistence type="predicted"/>
<protein>
    <submittedName>
        <fullName evidence="1">Uncharacterized protein</fullName>
    </submittedName>
</protein>
<sequence length="121" mass="13693">MARERYAGCVLSDQPTESFATAEDAWLWFIRCRLAREEGARFGAGRGDVARPCEPDDIAREVGRLYRGRILRPAHLKVLDIFGRRLTPPDPWSGDSPVDARLWDEALDRLSTPLKRKGIVS</sequence>
<dbReference type="eggNOG" id="ENOG50335AX">
    <property type="taxonomic scope" value="Bacteria"/>
</dbReference>
<comment type="caution">
    <text evidence="1">The sequence shown here is derived from an EMBL/GenBank/DDBJ whole genome shotgun (WGS) entry which is preliminary data.</text>
</comment>
<dbReference type="RefSeq" id="WP_002729528.1">
    <property type="nucleotide sequence ID" value="NZ_CAHP01000023.1"/>
</dbReference>
<keyword evidence="2" id="KW-1185">Reference proteome</keyword>
<dbReference type="STRING" id="1150626.PHAMO_30132"/>
<evidence type="ECO:0000313" key="2">
    <source>
        <dbReference type="Proteomes" id="UP000004169"/>
    </source>
</evidence>
<reference evidence="1 2" key="1">
    <citation type="journal article" date="2012" name="J. Bacteriol.">
        <title>Draft Genome Sequence of the Purple Photosynthetic Bacterium Phaeospirillum molischianum DSM120, a Particularly Versatile Bacterium.</title>
        <authorList>
            <person name="Duquesne K."/>
            <person name="Prima V."/>
            <person name="Ji B."/>
            <person name="Rouy Z."/>
            <person name="Medigue C."/>
            <person name="Talla E."/>
            <person name="Sturgis J.N."/>
        </authorList>
    </citation>
    <scope>NUCLEOTIDE SEQUENCE [LARGE SCALE GENOMIC DNA]</scope>
    <source>
        <strain evidence="2">DSM120</strain>
    </source>
</reference>
<name>H8FUD8_MAGML</name>
<organism evidence="1 2">
    <name type="scientific">Magnetospirillum molischianum DSM 120</name>
    <dbReference type="NCBI Taxonomy" id="1150626"/>
    <lineage>
        <taxon>Bacteria</taxon>
        <taxon>Pseudomonadati</taxon>
        <taxon>Pseudomonadota</taxon>
        <taxon>Alphaproteobacteria</taxon>
        <taxon>Rhodospirillales</taxon>
        <taxon>Rhodospirillaceae</taxon>
        <taxon>Magnetospirillum</taxon>
    </lineage>
</organism>
<dbReference type="Proteomes" id="UP000004169">
    <property type="component" value="Unassembled WGS sequence"/>
</dbReference>
<evidence type="ECO:0000313" key="1">
    <source>
        <dbReference type="EMBL" id="CCG41976.1"/>
    </source>
</evidence>
<dbReference type="AlphaFoldDB" id="H8FUD8"/>